<evidence type="ECO:0000313" key="1">
    <source>
        <dbReference type="EMBL" id="VDK66470.1"/>
    </source>
</evidence>
<name>A0A3P6SF16_CYLGO</name>
<evidence type="ECO:0000313" key="2">
    <source>
        <dbReference type="Proteomes" id="UP000271889"/>
    </source>
</evidence>
<protein>
    <submittedName>
        <fullName evidence="1">Uncharacterized protein</fullName>
    </submittedName>
</protein>
<accession>A0A3P6SF16</accession>
<dbReference type="Proteomes" id="UP000271889">
    <property type="component" value="Unassembled WGS sequence"/>
</dbReference>
<organism evidence="1 2">
    <name type="scientific">Cylicostephanus goldi</name>
    <name type="common">Nematode worm</name>
    <dbReference type="NCBI Taxonomy" id="71465"/>
    <lineage>
        <taxon>Eukaryota</taxon>
        <taxon>Metazoa</taxon>
        <taxon>Ecdysozoa</taxon>
        <taxon>Nematoda</taxon>
        <taxon>Chromadorea</taxon>
        <taxon>Rhabditida</taxon>
        <taxon>Rhabditina</taxon>
        <taxon>Rhabditomorpha</taxon>
        <taxon>Strongyloidea</taxon>
        <taxon>Strongylidae</taxon>
        <taxon>Cylicostephanus</taxon>
    </lineage>
</organism>
<gene>
    <name evidence="1" type="ORF">CGOC_LOCUS6187</name>
</gene>
<dbReference type="EMBL" id="UYRV01019723">
    <property type="protein sequence ID" value="VDK66470.1"/>
    <property type="molecule type" value="Genomic_DNA"/>
</dbReference>
<proteinExistence type="predicted"/>
<keyword evidence="2" id="KW-1185">Reference proteome</keyword>
<reference evidence="1 2" key="1">
    <citation type="submission" date="2018-11" db="EMBL/GenBank/DDBJ databases">
        <authorList>
            <consortium name="Pathogen Informatics"/>
        </authorList>
    </citation>
    <scope>NUCLEOTIDE SEQUENCE [LARGE SCALE GENOMIC DNA]</scope>
</reference>
<dbReference type="AlphaFoldDB" id="A0A3P6SF16"/>
<sequence>MLAKSVGQFKLTGLVYLDSGTKKSVDATSKMIADLFSSILSNSRWLPIAEMSDTLNKTLTRDEQAHYPFGCRVETGSVIEKRRIPKRRKKKRGRKKQKPKFVIVTKSVPVFRAYCLAITKNFMELFAQFVDSVNGDLKEITDAVQKIKSKME</sequence>